<reference evidence="2" key="1">
    <citation type="journal article" date="2014" name="Int. J. Syst. Evol. Microbiol.">
        <title>Complete genome sequence of Corynebacterium casei LMG S-19264T (=DSM 44701T), isolated from a smear-ripened cheese.</title>
        <authorList>
            <consortium name="US DOE Joint Genome Institute (JGI-PGF)"/>
            <person name="Walter F."/>
            <person name="Albersmeier A."/>
            <person name="Kalinowski J."/>
            <person name="Ruckert C."/>
        </authorList>
    </citation>
    <scope>NUCLEOTIDE SEQUENCE</scope>
    <source>
        <strain evidence="2">KCTC 12988</strain>
    </source>
</reference>
<keyword evidence="1" id="KW-1133">Transmembrane helix</keyword>
<name>A0A918WLZ7_9BACT</name>
<keyword evidence="3" id="KW-1185">Reference proteome</keyword>
<reference evidence="2" key="2">
    <citation type="submission" date="2020-09" db="EMBL/GenBank/DDBJ databases">
        <authorList>
            <person name="Sun Q."/>
            <person name="Kim S."/>
        </authorList>
    </citation>
    <scope>NUCLEOTIDE SEQUENCE</scope>
    <source>
        <strain evidence="2">KCTC 12988</strain>
    </source>
</reference>
<organism evidence="2 3">
    <name type="scientific">Roseibacillus persicicus</name>
    <dbReference type="NCBI Taxonomy" id="454148"/>
    <lineage>
        <taxon>Bacteria</taxon>
        <taxon>Pseudomonadati</taxon>
        <taxon>Verrucomicrobiota</taxon>
        <taxon>Verrucomicrobiia</taxon>
        <taxon>Verrucomicrobiales</taxon>
        <taxon>Verrucomicrobiaceae</taxon>
        <taxon>Roseibacillus</taxon>
    </lineage>
</organism>
<sequence length="132" mass="15205">MPSPTEHRLYDLILEKVLRDEEEERIRKRLAINNVPDDEAEAIFQSARKERVRTIRAESRNHLLIGVLLLAGAYCIFLSLWVQLSFQNNTVLVVVCSLVVLGTWQFLQGALGWFIAPRKRGSYLDESSVDYD</sequence>
<evidence type="ECO:0000256" key="1">
    <source>
        <dbReference type="SAM" id="Phobius"/>
    </source>
</evidence>
<dbReference type="EMBL" id="BMXI01000009">
    <property type="protein sequence ID" value="GHC55419.1"/>
    <property type="molecule type" value="Genomic_DNA"/>
</dbReference>
<evidence type="ECO:0000313" key="3">
    <source>
        <dbReference type="Proteomes" id="UP000644507"/>
    </source>
</evidence>
<keyword evidence="1" id="KW-0472">Membrane</keyword>
<dbReference type="AlphaFoldDB" id="A0A918WLZ7"/>
<keyword evidence="1" id="KW-0812">Transmembrane</keyword>
<dbReference type="RefSeq" id="WP_189570058.1">
    <property type="nucleotide sequence ID" value="NZ_BMXI01000009.1"/>
</dbReference>
<accession>A0A918WLZ7</accession>
<feature type="transmembrane region" description="Helical" evidence="1">
    <location>
        <begin position="90"/>
        <end position="116"/>
    </location>
</feature>
<comment type="caution">
    <text evidence="2">The sequence shown here is derived from an EMBL/GenBank/DDBJ whole genome shotgun (WGS) entry which is preliminary data.</text>
</comment>
<evidence type="ECO:0000313" key="2">
    <source>
        <dbReference type="EMBL" id="GHC55419.1"/>
    </source>
</evidence>
<feature type="transmembrane region" description="Helical" evidence="1">
    <location>
        <begin position="63"/>
        <end position="84"/>
    </location>
</feature>
<dbReference type="Proteomes" id="UP000644507">
    <property type="component" value="Unassembled WGS sequence"/>
</dbReference>
<protein>
    <submittedName>
        <fullName evidence="2">Uncharacterized protein</fullName>
    </submittedName>
</protein>
<proteinExistence type="predicted"/>
<gene>
    <name evidence="2" type="ORF">GCM10007100_22490</name>
</gene>